<feature type="chain" id="PRO_5045363138" evidence="1">
    <location>
        <begin position="23"/>
        <end position="451"/>
    </location>
</feature>
<accession>A0ABS2W8E1</accession>
<feature type="signal peptide" evidence="1">
    <location>
        <begin position="1"/>
        <end position="22"/>
    </location>
</feature>
<dbReference type="RefSeq" id="WP_205209205.1">
    <property type="nucleotide sequence ID" value="NZ_JAFFZO010000004.1"/>
</dbReference>
<keyword evidence="1" id="KW-0732">Signal</keyword>
<keyword evidence="3" id="KW-1185">Reference proteome</keyword>
<dbReference type="CDD" id="cd16329">
    <property type="entry name" value="LolA_like"/>
    <property type="match status" value="1"/>
</dbReference>
<dbReference type="EMBL" id="JAFFZP010000016">
    <property type="protein sequence ID" value="MBN0987977.1"/>
    <property type="molecule type" value="Genomic_DNA"/>
</dbReference>
<dbReference type="InterPro" id="IPR010752">
    <property type="entry name" value="DUF1329"/>
</dbReference>
<organism evidence="2 3">
    <name type="scientific">Amphritea pacifica</name>
    <dbReference type="NCBI Taxonomy" id="2811233"/>
    <lineage>
        <taxon>Bacteria</taxon>
        <taxon>Pseudomonadati</taxon>
        <taxon>Pseudomonadota</taxon>
        <taxon>Gammaproteobacteria</taxon>
        <taxon>Oceanospirillales</taxon>
        <taxon>Oceanospirillaceae</taxon>
        <taxon>Amphritea</taxon>
    </lineage>
</organism>
<comment type="caution">
    <text evidence="2">The sequence shown here is derived from an EMBL/GenBank/DDBJ whole genome shotgun (WGS) entry which is preliminary data.</text>
</comment>
<dbReference type="Pfam" id="PF07044">
    <property type="entry name" value="DUF1329"/>
    <property type="match status" value="1"/>
</dbReference>
<evidence type="ECO:0000313" key="3">
    <source>
        <dbReference type="Proteomes" id="UP000760472"/>
    </source>
</evidence>
<evidence type="ECO:0000256" key="1">
    <source>
        <dbReference type="SAM" id="SignalP"/>
    </source>
</evidence>
<gene>
    <name evidence="2" type="ORF">JW498_11430</name>
</gene>
<protein>
    <submittedName>
        <fullName evidence="2">DUF1329 domain-containing protein</fullName>
    </submittedName>
</protein>
<sequence length="451" mass="50179">MNAQIKTLAALIALTLAGSTLAAVSPEEAAKLKTTLTPLGAERAGNKDGSIPAWTGGYTKAPSGYQSGDVRPDFFPDEKPLYSITAENMAQYADKLTDGAKGLLQKYPNFRMDIYPTHRTAAAPQWYYDNTFENATRARLTGDGYRFEGAYGGVPFPITNNPKEMLLNHQTAWTRGESAISPSRCFTVSPSGKVTLVSDGIQNQQFPYNFKDGSLETYSGYFNVGHFVQSAPASKAGESILAHFPSDADENIGLWQYLVGQRRVRRAPSVSYDTPDSVTSGAGFFDEAFMQFGPYDHHEYKLLGKQEMYVLYNNNRANAAQPEEIFTPDFLNPDLVRWELHRVWVIDATLAPGKRHVVAHRRFYLDEDSWQILLVDGWDAQGQLWRMTYTLTELAPDVPSLVANMAWGNYNFLTGGYYLNAATNGTTQFKVVPPRPDSFFSPDELANMSAR</sequence>
<proteinExistence type="predicted"/>
<reference evidence="2 3" key="1">
    <citation type="submission" date="2021-02" db="EMBL/GenBank/DDBJ databases">
        <title>A novel species of genus Amphritea isolated from a fishpond in China.</title>
        <authorList>
            <person name="Lu H."/>
        </authorList>
    </citation>
    <scope>NUCLEOTIDE SEQUENCE [LARGE SCALE GENOMIC DNA]</scope>
    <source>
        <strain evidence="2 3">RP18W</strain>
    </source>
</reference>
<dbReference type="Gene3D" id="2.50.20.10">
    <property type="entry name" value="Lipoprotein localisation LolA/LolB/LppX"/>
    <property type="match status" value="1"/>
</dbReference>
<evidence type="ECO:0000313" key="2">
    <source>
        <dbReference type="EMBL" id="MBN0987977.1"/>
    </source>
</evidence>
<dbReference type="Proteomes" id="UP000760472">
    <property type="component" value="Unassembled WGS sequence"/>
</dbReference>
<name>A0ABS2W8E1_9GAMM</name>